<dbReference type="EMBL" id="MLJW01004730">
    <property type="protein sequence ID" value="OIQ69434.1"/>
    <property type="molecule type" value="Genomic_DNA"/>
</dbReference>
<evidence type="ECO:0000256" key="1">
    <source>
        <dbReference type="SAM" id="MobiDB-lite"/>
    </source>
</evidence>
<dbReference type="AlphaFoldDB" id="A0A1J5PDY4"/>
<sequence length="170" mass="19077">MQRLGGPDDDIAHHRVDAVGADDRIRRRRRPVGKGQRHRPAVLVQSDQFLVQVDDLARHDGGQRLVQVRPMHAKERRPIKIFRHRQLALELAGVADAVEVGVRREGALAQHGLDTDAAQNLHRVRQHLDARADAAELMRLFEYLDVDTRLSKRAGRGHAAHPGADDCNFG</sequence>
<feature type="region of interest" description="Disordered" evidence="1">
    <location>
        <begin position="1"/>
        <end position="39"/>
    </location>
</feature>
<comment type="caution">
    <text evidence="2">The sequence shown here is derived from an EMBL/GenBank/DDBJ whole genome shotgun (WGS) entry which is preliminary data.</text>
</comment>
<gene>
    <name evidence="2" type="ORF">GALL_489670</name>
</gene>
<feature type="compositionally biased region" description="Basic and acidic residues" evidence="1">
    <location>
        <begin position="10"/>
        <end position="25"/>
    </location>
</feature>
<accession>A0A1J5PDY4</accession>
<protein>
    <submittedName>
        <fullName evidence="2">Uncharacterized protein</fullName>
    </submittedName>
</protein>
<feature type="compositionally biased region" description="Basic residues" evidence="1">
    <location>
        <begin position="26"/>
        <end position="39"/>
    </location>
</feature>
<evidence type="ECO:0000313" key="2">
    <source>
        <dbReference type="EMBL" id="OIQ69434.1"/>
    </source>
</evidence>
<reference evidence="2" key="1">
    <citation type="submission" date="2016-10" db="EMBL/GenBank/DDBJ databases">
        <title>Sequence of Gallionella enrichment culture.</title>
        <authorList>
            <person name="Poehlein A."/>
            <person name="Muehling M."/>
            <person name="Daniel R."/>
        </authorList>
    </citation>
    <scope>NUCLEOTIDE SEQUENCE</scope>
</reference>
<proteinExistence type="predicted"/>
<organism evidence="2">
    <name type="scientific">mine drainage metagenome</name>
    <dbReference type="NCBI Taxonomy" id="410659"/>
    <lineage>
        <taxon>unclassified sequences</taxon>
        <taxon>metagenomes</taxon>
        <taxon>ecological metagenomes</taxon>
    </lineage>
</organism>
<name>A0A1J5PDY4_9ZZZZ</name>